<evidence type="ECO:0000313" key="9">
    <source>
        <dbReference type="EMBL" id="WYJ92147.1"/>
    </source>
</evidence>
<dbReference type="Pfam" id="PF00359">
    <property type="entry name" value="PTS_EIIA_2"/>
    <property type="match status" value="1"/>
</dbReference>
<dbReference type="GO" id="GO:0008982">
    <property type="term" value="F:protein-N(PI)-phosphohistidine-sugar phosphotransferase activity"/>
    <property type="evidence" value="ECO:0007669"/>
    <property type="project" value="InterPro"/>
</dbReference>
<dbReference type="SUPFAM" id="SSF55804">
    <property type="entry name" value="Phoshotransferase/anion transport protein"/>
    <property type="match status" value="1"/>
</dbReference>
<keyword evidence="10" id="KW-1185">Reference proteome</keyword>
<dbReference type="InterPro" id="IPR050661">
    <property type="entry name" value="BglG_antiterminators"/>
</dbReference>
<dbReference type="PANTHER" id="PTHR30185:SF18">
    <property type="entry name" value="TRANSCRIPTIONAL REGULATOR MTLR"/>
    <property type="match status" value="1"/>
</dbReference>
<dbReference type="PROSITE" id="PS51372">
    <property type="entry name" value="PRD_2"/>
    <property type="match status" value="2"/>
</dbReference>
<feature type="domain" description="PRD" evidence="7">
    <location>
        <begin position="197"/>
        <end position="301"/>
    </location>
</feature>
<dbReference type="Gene3D" id="3.40.50.2300">
    <property type="match status" value="1"/>
</dbReference>
<dbReference type="PROSITE" id="PS51099">
    <property type="entry name" value="PTS_EIIB_TYPE_2"/>
    <property type="match status" value="1"/>
</dbReference>
<dbReference type="InterPro" id="IPR002178">
    <property type="entry name" value="PTS_EIIA_type-2_dom"/>
</dbReference>
<reference evidence="9" key="2">
    <citation type="submission" date="2017-05" db="EMBL/GenBank/DDBJ databases">
        <authorList>
            <consortium name="The Broad Institute Genomics Platform"/>
            <consortium name="The Broad Institute Genomic Center for Infectious Diseases"/>
            <person name="Earl A."/>
            <person name="Manson A."/>
            <person name="Schwartman J."/>
            <person name="Gilmore M."/>
            <person name="Abouelleil A."/>
            <person name="Cao P."/>
            <person name="Chapman S."/>
            <person name="Cusick C."/>
            <person name="Shea T."/>
            <person name="Young S."/>
            <person name="Neafsey D."/>
            <person name="Nusbaum C."/>
            <person name="Birren B."/>
        </authorList>
    </citation>
    <scope>NUCLEOTIDE SEQUENCE</scope>
    <source>
        <strain evidence="9">9E7_DIV0242</strain>
    </source>
</reference>
<accession>A0A242K6U6</accession>
<dbReference type="Gene3D" id="1.10.1790.10">
    <property type="entry name" value="PRD domain"/>
    <property type="match status" value="2"/>
</dbReference>
<evidence type="ECO:0000259" key="5">
    <source>
        <dbReference type="PROSITE" id="PS51094"/>
    </source>
</evidence>
<dbReference type="InterPro" id="IPR036390">
    <property type="entry name" value="WH_DNA-bd_sf"/>
</dbReference>
<keyword evidence="1" id="KW-0808">Transferase</keyword>
<dbReference type="InterPro" id="IPR011608">
    <property type="entry name" value="PRD"/>
</dbReference>
<dbReference type="EMBL" id="CP147247">
    <property type="protein sequence ID" value="WYJ92147.1"/>
    <property type="molecule type" value="Genomic_DNA"/>
</dbReference>
<keyword evidence="4" id="KW-0804">Transcription</keyword>
<feature type="domain" description="PTS EIIA type-2" evidence="5">
    <location>
        <begin position="539"/>
        <end position="686"/>
    </location>
</feature>
<evidence type="ECO:0000259" key="7">
    <source>
        <dbReference type="PROSITE" id="PS51372"/>
    </source>
</evidence>
<gene>
    <name evidence="8" type="ORF">A5888_002047</name>
    <name evidence="9" type="ORF">A5888_003920</name>
</gene>
<dbReference type="InterPro" id="IPR036388">
    <property type="entry name" value="WH-like_DNA-bd_sf"/>
</dbReference>
<dbReference type="SUPFAM" id="SSF52794">
    <property type="entry name" value="PTS system IIB component-like"/>
    <property type="match status" value="1"/>
</dbReference>
<dbReference type="InterPro" id="IPR013196">
    <property type="entry name" value="HTH_11"/>
</dbReference>
<dbReference type="SUPFAM" id="SSF63520">
    <property type="entry name" value="PTS-regulatory domain, PRD"/>
    <property type="match status" value="2"/>
</dbReference>
<reference evidence="9" key="3">
    <citation type="submission" date="2024-03" db="EMBL/GenBank/DDBJ databases">
        <title>The Genome Sequence of Enterococcus sp. DIV0242b.</title>
        <authorList>
            <consortium name="The Broad Institute Genomics Platform"/>
            <consortium name="The Broad Institute Microbial Omics Core"/>
            <consortium name="The Broad Institute Genomic Center for Infectious Diseases"/>
            <person name="Earl A."/>
            <person name="Manson A."/>
            <person name="Gilmore M."/>
            <person name="Schwartman J."/>
            <person name="Shea T."/>
            <person name="Abouelleil A."/>
            <person name="Cao P."/>
            <person name="Chapman S."/>
            <person name="Cusick C."/>
            <person name="Young S."/>
            <person name="Neafsey D."/>
            <person name="Nusbaum C."/>
            <person name="Birren B."/>
        </authorList>
    </citation>
    <scope>NUCLEOTIDE SEQUENCE</scope>
    <source>
        <strain evidence="9">9E7_DIV0242</strain>
    </source>
</reference>
<dbReference type="SUPFAM" id="SSF46785">
    <property type="entry name" value="Winged helix' DNA-binding domain"/>
    <property type="match status" value="2"/>
</dbReference>
<dbReference type="RefSeq" id="WP_086349117.1">
    <property type="nucleotide sequence ID" value="NZ_CP147247.1"/>
</dbReference>
<dbReference type="Pfam" id="PF00874">
    <property type="entry name" value="PRD"/>
    <property type="match status" value="2"/>
</dbReference>
<keyword evidence="3" id="KW-0805">Transcription regulation</keyword>
<reference evidence="8" key="1">
    <citation type="submission" date="2017-05" db="EMBL/GenBank/DDBJ databases">
        <title>The Genome Sequence of Enterococcus sp. 9E7_DIV0242.</title>
        <authorList>
            <consortium name="The Broad Institute Genomics Platform"/>
            <consortium name="The Broad Institute Genomic Center for Infectious Diseases"/>
            <person name="Earl A."/>
            <person name="Manson A."/>
            <person name="Schwartman J."/>
            <person name="Gilmore M."/>
            <person name="Abouelleil A."/>
            <person name="Cao P."/>
            <person name="Chapman S."/>
            <person name="Cusick C."/>
            <person name="Shea T."/>
            <person name="Young S."/>
            <person name="Neafsey D."/>
            <person name="Nusbaum C."/>
            <person name="Birren B."/>
        </authorList>
    </citation>
    <scope>NUCLEOTIDE SEQUENCE [LARGE SCALE GENOMIC DNA]</scope>
    <source>
        <strain evidence="8">9E7_DIV0242</strain>
    </source>
</reference>
<evidence type="ECO:0000313" key="10">
    <source>
        <dbReference type="Proteomes" id="UP000195141"/>
    </source>
</evidence>
<dbReference type="EMBL" id="NGMM01000003">
    <property type="protein sequence ID" value="OTP15833.1"/>
    <property type="molecule type" value="Genomic_DNA"/>
</dbReference>
<dbReference type="GO" id="GO:0006355">
    <property type="term" value="P:regulation of DNA-templated transcription"/>
    <property type="evidence" value="ECO:0007669"/>
    <property type="project" value="InterPro"/>
</dbReference>
<dbReference type="AlphaFoldDB" id="A0A242K6U6"/>
<protein>
    <submittedName>
        <fullName evidence="9">Mannitol operon transcriptional antiterminator</fullName>
    </submittedName>
</protein>
<dbReference type="InterPro" id="IPR013011">
    <property type="entry name" value="PTS_EIIB_2"/>
</dbReference>
<dbReference type="CDD" id="cd05568">
    <property type="entry name" value="PTS_IIB_bgl_like"/>
    <property type="match status" value="1"/>
</dbReference>
<sequence length="697" mass="79982">MYLSARARLILEQFLSYSLPVSLRKLSKDLNVSERTVRRDMKEVEDTLVSYDLQLKRENGMYSLQGSDKDIQNFRWYLMDLSYNEYSPEERQSRILKSLLKEEEGIKLVALANELNVTVSTVSGDLNKIEEQLPAEITIERKRGAGVFLKATEISKRHLMSEIVGSQFPNYQLIKYFQEKEKSEATATWLEERLLNLVDETLLQKVEGHIRSWRELEMIEISDEAYINLIVHLSIAVERIVDGSFVPEHQYEQDILSSSEFETGAQLLADILEIDKELVPEGEAVYAALYLRGLKSSTADKGFFENEDIQVILLAKKLISAVETKLEKELPKEQLLKGLISHLKPTLRRLQQDMRIYNPLIQSIKQDYPELFKVLRSSFDSVYSGGTAPDEEIGYLVLHFGAVLLQLESQNQFSGLVVCASGIGTSRMLVTRLQQKIPQMKQLQTVSLFELGKKRKETKVDIIISTIDLGKVDFDYFLVSPILTEQELQQIDMYLKNTENNFGKKKNSRPQEIQTELSVREAVALLKERQSYHDVVLSVLENFSYIHLEEQLGLTEDILRAVCTRLLEKDPTIDVELLINLLMRDEQWSGFGIPNTSIAMFHGRDEMIQQPFFQVFHLAEKIAVKGMDQSDMKVDKLILLLAPEKYSQQGLRVLSYISALFVDNPELLEVLNYGSDEEVSNYFVRSLLDFLDVQADA</sequence>
<name>A0A242K6U6_9ENTE</name>
<keyword evidence="2" id="KW-0677">Repeat</keyword>
<dbReference type="Proteomes" id="UP000195141">
    <property type="component" value="Chromosome"/>
</dbReference>
<feature type="domain" description="PRD" evidence="7">
    <location>
        <begin position="306"/>
        <end position="410"/>
    </location>
</feature>
<dbReference type="PROSITE" id="PS51094">
    <property type="entry name" value="PTS_EIIA_TYPE_2"/>
    <property type="match status" value="1"/>
</dbReference>
<dbReference type="Pfam" id="PF08279">
    <property type="entry name" value="HTH_11"/>
    <property type="match status" value="2"/>
</dbReference>
<dbReference type="InterPro" id="IPR036095">
    <property type="entry name" value="PTS_EIIB-like_sf"/>
</dbReference>
<evidence type="ECO:0000256" key="3">
    <source>
        <dbReference type="ARBA" id="ARBA00023015"/>
    </source>
</evidence>
<organism evidence="8">
    <name type="scientific">Candidatus Enterococcus clewellii</name>
    <dbReference type="NCBI Taxonomy" id="1834193"/>
    <lineage>
        <taxon>Bacteria</taxon>
        <taxon>Bacillati</taxon>
        <taxon>Bacillota</taxon>
        <taxon>Bacilli</taxon>
        <taxon>Lactobacillales</taxon>
        <taxon>Enterococcaceae</taxon>
        <taxon>Enterococcus</taxon>
    </lineage>
</organism>
<evidence type="ECO:0000256" key="1">
    <source>
        <dbReference type="ARBA" id="ARBA00022679"/>
    </source>
</evidence>
<dbReference type="InterPro" id="IPR016152">
    <property type="entry name" value="PTrfase/Anion_transptr"/>
</dbReference>
<dbReference type="InterPro" id="IPR036634">
    <property type="entry name" value="PRD_sf"/>
</dbReference>
<feature type="domain" description="PTS EIIB type-2" evidence="6">
    <location>
        <begin position="413"/>
        <end position="503"/>
    </location>
</feature>
<evidence type="ECO:0000256" key="2">
    <source>
        <dbReference type="ARBA" id="ARBA00022737"/>
    </source>
</evidence>
<dbReference type="Gene3D" id="1.10.10.10">
    <property type="entry name" value="Winged helix-like DNA-binding domain superfamily/Winged helix DNA-binding domain"/>
    <property type="match status" value="2"/>
</dbReference>
<evidence type="ECO:0000313" key="8">
    <source>
        <dbReference type="EMBL" id="OTP15833.1"/>
    </source>
</evidence>
<dbReference type="GO" id="GO:0009401">
    <property type="term" value="P:phosphoenolpyruvate-dependent sugar phosphotransferase system"/>
    <property type="evidence" value="ECO:0007669"/>
    <property type="project" value="InterPro"/>
</dbReference>
<evidence type="ECO:0000259" key="6">
    <source>
        <dbReference type="PROSITE" id="PS51099"/>
    </source>
</evidence>
<dbReference type="Gene3D" id="3.40.930.10">
    <property type="entry name" value="Mannitol-specific EII, Chain A"/>
    <property type="match status" value="1"/>
</dbReference>
<proteinExistence type="predicted"/>
<evidence type="ECO:0000256" key="4">
    <source>
        <dbReference type="ARBA" id="ARBA00023163"/>
    </source>
</evidence>
<dbReference type="OrthoDB" id="9776005at2"/>
<dbReference type="PANTHER" id="PTHR30185">
    <property type="entry name" value="CRYPTIC BETA-GLUCOSIDE BGL OPERON ANTITERMINATOR"/>
    <property type="match status" value="1"/>
</dbReference>